<evidence type="ECO:0000256" key="2">
    <source>
        <dbReference type="SAM" id="Phobius"/>
    </source>
</evidence>
<evidence type="ECO:0008006" key="5">
    <source>
        <dbReference type="Google" id="ProtNLM"/>
    </source>
</evidence>
<feature type="region of interest" description="Disordered" evidence="1">
    <location>
        <begin position="193"/>
        <end position="288"/>
    </location>
</feature>
<keyword evidence="4" id="KW-1185">Reference proteome</keyword>
<feature type="compositionally biased region" description="Basic and acidic residues" evidence="1">
    <location>
        <begin position="201"/>
        <end position="220"/>
    </location>
</feature>
<keyword evidence="2" id="KW-0472">Membrane</keyword>
<protein>
    <recommendedName>
        <fullName evidence="5">FHA domain-containing protein</fullName>
    </recommendedName>
</protein>
<keyword evidence="2" id="KW-0812">Transmembrane</keyword>
<dbReference type="Proteomes" id="UP000398389">
    <property type="component" value="Unassembled WGS sequence"/>
</dbReference>
<evidence type="ECO:0000313" key="3">
    <source>
        <dbReference type="EMBL" id="VVT55693.1"/>
    </source>
</evidence>
<feature type="compositionally biased region" description="Polar residues" evidence="1">
    <location>
        <begin position="130"/>
        <end position="145"/>
    </location>
</feature>
<name>A0A5E8BW66_9ASCO</name>
<evidence type="ECO:0000256" key="1">
    <source>
        <dbReference type="SAM" id="MobiDB-lite"/>
    </source>
</evidence>
<proteinExistence type="predicted"/>
<sequence>MSDQRVVIMLTSMDGTKSETFTLDSNNNTLKVGRGKKPSIFAVKTLSREHGLFTLKDDELLYTELKNRHGTSMVINDHTVTLSPDETRHLGKVDSHTFKKLCPMHFASKFSDLNSLKVNVSAKIDDTPDAKSTQKTSSQVPSTFEDTADETFLQTENIKIDGDSNDEVAIPVEIETEKTAKSQDDEVIIEESLQATQTESFLKDSTEAEQKETAEIKETEQNSENDSTTPSRKRKRDDEIEEDIDSKKNKNDEAATSDEKEESSAEATTEEKTEVVAAPAAPHEERPSKRARILDYILKLGVGAAIGSVSTFALLVATAPQ</sequence>
<organism evidence="3 4">
    <name type="scientific">Magnusiomyces paraingens</name>
    <dbReference type="NCBI Taxonomy" id="2606893"/>
    <lineage>
        <taxon>Eukaryota</taxon>
        <taxon>Fungi</taxon>
        <taxon>Dikarya</taxon>
        <taxon>Ascomycota</taxon>
        <taxon>Saccharomycotina</taxon>
        <taxon>Dipodascomycetes</taxon>
        <taxon>Dipodascales</taxon>
        <taxon>Dipodascaceae</taxon>
        <taxon>Magnusiomyces</taxon>
    </lineage>
</organism>
<dbReference type="GeneID" id="43583509"/>
<keyword evidence="2" id="KW-1133">Transmembrane helix</keyword>
<feature type="transmembrane region" description="Helical" evidence="2">
    <location>
        <begin position="296"/>
        <end position="319"/>
    </location>
</feature>
<reference evidence="3 4" key="1">
    <citation type="submission" date="2019-09" db="EMBL/GenBank/DDBJ databases">
        <authorList>
            <person name="Brejova B."/>
        </authorList>
    </citation>
    <scope>NUCLEOTIDE SEQUENCE [LARGE SCALE GENOMIC DNA]</scope>
</reference>
<accession>A0A5E8BW66</accession>
<gene>
    <name evidence="3" type="ORF">SAPINGB_P004694</name>
</gene>
<feature type="region of interest" description="Disordered" evidence="1">
    <location>
        <begin position="126"/>
        <end position="146"/>
    </location>
</feature>
<dbReference type="RefSeq" id="XP_031855300.1">
    <property type="nucleotide sequence ID" value="XM_031999409.1"/>
</dbReference>
<dbReference type="EMBL" id="CABVLU010000003">
    <property type="protein sequence ID" value="VVT55693.1"/>
    <property type="molecule type" value="Genomic_DNA"/>
</dbReference>
<dbReference type="AlphaFoldDB" id="A0A5E8BW66"/>
<evidence type="ECO:0000313" key="4">
    <source>
        <dbReference type="Proteomes" id="UP000398389"/>
    </source>
</evidence>